<reference evidence="3 4" key="1">
    <citation type="submission" date="2018-08" db="EMBL/GenBank/DDBJ databases">
        <title>Aeromicrobium sp. M2KJ-4, whole genome shotgun sequence.</title>
        <authorList>
            <person name="Tuo L."/>
        </authorList>
    </citation>
    <scope>NUCLEOTIDE SEQUENCE [LARGE SCALE GENOMIC DNA]</scope>
    <source>
        <strain evidence="3 4">M2KJ-4</strain>
    </source>
</reference>
<accession>A0A371PBB2</accession>
<feature type="domain" description="GGDEF" evidence="2">
    <location>
        <begin position="205"/>
        <end position="319"/>
    </location>
</feature>
<dbReference type="InterPro" id="IPR043128">
    <property type="entry name" value="Rev_trsase/Diguanyl_cyclase"/>
</dbReference>
<dbReference type="InterPro" id="IPR050469">
    <property type="entry name" value="Diguanylate_Cyclase"/>
</dbReference>
<dbReference type="PANTHER" id="PTHR45138">
    <property type="entry name" value="REGULATORY COMPONENTS OF SENSORY TRANSDUCTION SYSTEM"/>
    <property type="match status" value="1"/>
</dbReference>
<sequence length="319" mass="35009">MELMLSRLVTSLRELPPLTAATAAMYGSGAVLLLAGAATWEPGKNPRWVITSLAVLATAMFVWTLARGSRFTPREALAMTVVQLFVVGCLTWTTHLMLGAFANGTVLPIAGVYVIWFLHPVAGRVVLYLGASWWIVAIVHHERASLVTFAASVVAQTVVATEVFARIKQRMDRVARTDPLTGTLNRRGITEVLQRELERAQRRDRPISVVAIDIDGLREVNNTRGHRAGDEMLASVSRHWIEGVRRHDAIGRTGGDEFLLVLPGTSLEQARAIVRRLIDESPGRWSAGVAMAKPQDSAESMLDRADTRLYEAKSARQGV</sequence>
<comment type="caution">
    <text evidence="3">The sequence shown here is derived from an EMBL/GenBank/DDBJ whole genome shotgun (WGS) entry which is preliminary data.</text>
</comment>
<dbReference type="PANTHER" id="PTHR45138:SF9">
    <property type="entry name" value="DIGUANYLATE CYCLASE DGCM-RELATED"/>
    <property type="match status" value="1"/>
</dbReference>
<dbReference type="GO" id="GO:0052621">
    <property type="term" value="F:diguanylate cyclase activity"/>
    <property type="evidence" value="ECO:0007669"/>
    <property type="project" value="TreeGrafter"/>
</dbReference>
<dbReference type="GO" id="GO:1902201">
    <property type="term" value="P:negative regulation of bacterial-type flagellum-dependent cell motility"/>
    <property type="evidence" value="ECO:0007669"/>
    <property type="project" value="TreeGrafter"/>
</dbReference>
<dbReference type="InterPro" id="IPR000160">
    <property type="entry name" value="GGDEF_dom"/>
</dbReference>
<proteinExistence type="predicted"/>
<gene>
    <name evidence="3" type="ORF">DX116_04455</name>
</gene>
<keyword evidence="1" id="KW-1133">Transmembrane helix</keyword>
<dbReference type="GO" id="GO:0043709">
    <property type="term" value="P:cell adhesion involved in single-species biofilm formation"/>
    <property type="evidence" value="ECO:0007669"/>
    <property type="project" value="TreeGrafter"/>
</dbReference>
<dbReference type="CDD" id="cd01949">
    <property type="entry name" value="GGDEF"/>
    <property type="match status" value="1"/>
</dbReference>
<dbReference type="InterPro" id="IPR029787">
    <property type="entry name" value="Nucleotide_cyclase"/>
</dbReference>
<feature type="transmembrane region" description="Helical" evidence="1">
    <location>
        <begin position="20"/>
        <end position="40"/>
    </location>
</feature>
<dbReference type="SUPFAM" id="SSF55073">
    <property type="entry name" value="Nucleotide cyclase"/>
    <property type="match status" value="1"/>
</dbReference>
<keyword evidence="4" id="KW-1185">Reference proteome</keyword>
<dbReference type="AlphaFoldDB" id="A0A371PBB2"/>
<dbReference type="EMBL" id="QUBR01000001">
    <property type="protein sequence ID" value="REK72856.1"/>
    <property type="molecule type" value="Genomic_DNA"/>
</dbReference>
<evidence type="ECO:0000259" key="2">
    <source>
        <dbReference type="PROSITE" id="PS50887"/>
    </source>
</evidence>
<dbReference type="OrthoDB" id="23692at2"/>
<protein>
    <submittedName>
        <fullName evidence="3">GGDEF domain-containing protein</fullName>
    </submittedName>
</protein>
<organism evidence="3 4">
    <name type="scientific">Aeromicrobium endophyticum</name>
    <dbReference type="NCBI Taxonomy" id="2292704"/>
    <lineage>
        <taxon>Bacteria</taxon>
        <taxon>Bacillati</taxon>
        <taxon>Actinomycetota</taxon>
        <taxon>Actinomycetes</taxon>
        <taxon>Propionibacteriales</taxon>
        <taxon>Nocardioidaceae</taxon>
        <taxon>Aeromicrobium</taxon>
    </lineage>
</organism>
<name>A0A371PBB2_9ACTN</name>
<dbReference type="Proteomes" id="UP000265581">
    <property type="component" value="Unassembled WGS sequence"/>
</dbReference>
<evidence type="ECO:0000313" key="4">
    <source>
        <dbReference type="Proteomes" id="UP000265581"/>
    </source>
</evidence>
<evidence type="ECO:0000313" key="3">
    <source>
        <dbReference type="EMBL" id="REK72856.1"/>
    </source>
</evidence>
<dbReference type="Gene3D" id="3.30.70.270">
    <property type="match status" value="1"/>
</dbReference>
<dbReference type="NCBIfam" id="TIGR00254">
    <property type="entry name" value="GGDEF"/>
    <property type="match status" value="1"/>
</dbReference>
<keyword evidence="1" id="KW-0812">Transmembrane</keyword>
<dbReference type="PROSITE" id="PS50887">
    <property type="entry name" value="GGDEF"/>
    <property type="match status" value="1"/>
</dbReference>
<dbReference type="RefSeq" id="WP_119702970.1">
    <property type="nucleotide sequence ID" value="NZ_JBHSOI010000001.1"/>
</dbReference>
<dbReference type="GO" id="GO:0005886">
    <property type="term" value="C:plasma membrane"/>
    <property type="evidence" value="ECO:0007669"/>
    <property type="project" value="TreeGrafter"/>
</dbReference>
<feature type="transmembrane region" description="Helical" evidence="1">
    <location>
        <begin position="77"/>
        <end position="94"/>
    </location>
</feature>
<feature type="transmembrane region" description="Helical" evidence="1">
    <location>
        <begin position="46"/>
        <end position="65"/>
    </location>
</feature>
<dbReference type="Pfam" id="PF00990">
    <property type="entry name" value="GGDEF"/>
    <property type="match status" value="1"/>
</dbReference>
<feature type="transmembrane region" description="Helical" evidence="1">
    <location>
        <begin position="147"/>
        <end position="167"/>
    </location>
</feature>
<dbReference type="SMART" id="SM00267">
    <property type="entry name" value="GGDEF"/>
    <property type="match status" value="1"/>
</dbReference>
<keyword evidence="1" id="KW-0472">Membrane</keyword>
<evidence type="ECO:0000256" key="1">
    <source>
        <dbReference type="SAM" id="Phobius"/>
    </source>
</evidence>